<keyword evidence="1" id="KW-1133">Transmembrane helix</keyword>
<reference evidence="3 4" key="1">
    <citation type="submission" date="2024-03" db="EMBL/GenBank/DDBJ databases">
        <authorList>
            <person name="Martinez-Hernandez J."/>
        </authorList>
    </citation>
    <scope>NUCLEOTIDE SEQUENCE [LARGE SCALE GENOMIC DNA]</scope>
</reference>
<evidence type="ECO:0000259" key="2">
    <source>
        <dbReference type="Pfam" id="PF13456"/>
    </source>
</evidence>
<dbReference type="Pfam" id="PF13456">
    <property type="entry name" value="RVT_3"/>
    <property type="match status" value="1"/>
</dbReference>
<evidence type="ECO:0000256" key="1">
    <source>
        <dbReference type="SAM" id="Phobius"/>
    </source>
</evidence>
<keyword evidence="1" id="KW-0472">Membrane</keyword>
<dbReference type="EMBL" id="CAXHTB010000004">
    <property type="protein sequence ID" value="CAL0305783.1"/>
    <property type="molecule type" value="Genomic_DNA"/>
</dbReference>
<sequence length="111" mass="12812">MDENQYIGFDGVSRNDVGIWLSSFTKFEGKDLVLLVELFSIMYALLLAWERGHPNIVYDSNSLMAVIPVNQSTTYWSHKYMFSLMLKNFSVDTDMSKRVAFSGKRIELQTI</sequence>
<dbReference type="GO" id="GO:0004523">
    <property type="term" value="F:RNA-DNA hybrid ribonuclease activity"/>
    <property type="evidence" value="ECO:0007669"/>
    <property type="project" value="InterPro"/>
</dbReference>
<keyword evidence="4" id="KW-1185">Reference proteome</keyword>
<comment type="caution">
    <text evidence="3">The sequence shown here is derived from an EMBL/GenBank/DDBJ whole genome shotgun (WGS) entry which is preliminary data.</text>
</comment>
<dbReference type="GO" id="GO:0003676">
    <property type="term" value="F:nucleic acid binding"/>
    <property type="evidence" value="ECO:0007669"/>
    <property type="project" value="InterPro"/>
</dbReference>
<keyword evidence="1" id="KW-0812">Transmembrane</keyword>
<name>A0AAV1W9T2_LUPLU</name>
<evidence type="ECO:0000313" key="4">
    <source>
        <dbReference type="Proteomes" id="UP001497480"/>
    </source>
</evidence>
<dbReference type="AlphaFoldDB" id="A0AAV1W9T2"/>
<feature type="transmembrane region" description="Helical" evidence="1">
    <location>
        <begin position="32"/>
        <end position="49"/>
    </location>
</feature>
<gene>
    <name evidence="3" type="ORF">LLUT_LOCUS6843</name>
</gene>
<organism evidence="3 4">
    <name type="scientific">Lupinus luteus</name>
    <name type="common">European yellow lupine</name>
    <dbReference type="NCBI Taxonomy" id="3873"/>
    <lineage>
        <taxon>Eukaryota</taxon>
        <taxon>Viridiplantae</taxon>
        <taxon>Streptophyta</taxon>
        <taxon>Embryophyta</taxon>
        <taxon>Tracheophyta</taxon>
        <taxon>Spermatophyta</taxon>
        <taxon>Magnoliopsida</taxon>
        <taxon>eudicotyledons</taxon>
        <taxon>Gunneridae</taxon>
        <taxon>Pentapetalae</taxon>
        <taxon>rosids</taxon>
        <taxon>fabids</taxon>
        <taxon>Fabales</taxon>
        <taxon>Fabaceae</taxon>
        <taxon>Papilionoideae</taxon>
        <taxon>50 kb inversion clade</taxon>
        <taxon>genistoids sensu lato</taxon>
        <taxon>core genistoids</taxon>
        <taxon>Genisteae</taxon>
        <taxon>Lupinus</taxon>
    </lineage>
</organism>
<feature type="domain" description="RNase H type-1" evidence="2">
    <location>
        <begin position="8"/>
        <end position="82"/>
    </location>
</feature>
<evidence type="ECO:0000313" key="3">
    <source>
        <dbReference type="EMBL" id="CAL0305783.1"/>
    </source>
</evidence>
<proteinExistence type="predicted"/>
<protein>
    <recommendedName>
        <fullName evidence="2">RNase H type-1 domain-containing protein</fullName>
    </recommendedName>
</protein>
<dbReference type="Proteomes" id="UP001497480">
    <property type="component" value="Unassembled WGS sequence"/>
</dbReference>
<accession>A0AAV1W9T2</accession>
<dbReference type="InterPro" id="IPR002156">
    <property type="entry name" value="RNaseH_domain"/>
</dbReference>